<accession>M0MTC5</accession>
<keyword evidence="2" id="KW-1185">Reference proteome</keyword>
<comment type="caution">
    <text evidence="1">The sequence shown here is derived from an EMBL/GenBank/DDBJ whole genome shotgun (WGS) entry which is preliminary data.</text>
</comment>
<gene>
    <name evidence="1" type="ORF">C449_00890</name>
</gene>
<organism evidence="1 2">
    <name type="scientific">Halococcus saccharolyticus DSM 5350</name>
    <dbReference type="NCBI Taxonomy" id="1227455"/>
    <lineage>
        <taxon>Archaea</taxon>
        <taxon>Methanobacteriati</taxon>
        <taxon>Methanobacteriota</taxon>
        <taxon>Stenosarchaea group</taxon>
        <taxon>Halobacteria</taxon>
        <taxon>Halobacteriales</taxon>
        <taxon>Halococcaceae</taxon>
        <taxon>Halococcus</taxon>
    </lineage>
</organism>
<evidence type="ECO:0000313" key="1">
    <source>
        <dbReference type="EMBL" id="EMA47984.1"/>
    </source>
</evidence>
<dbReference type="PATRIC" id="fig|1227455.4.peg.182"/>
<dbReference type="Proteomes" id="UP000011669">
    <property type="component" value="Unassembled WGS sequence"/>
</dbReference>
<name>M0MTC5_9EURY</name>
<evidence type="ECO:0000313" key="2">
    <source>
        <dbReference type="Proteomes" id="UP000011669"/>
    </source>
</evidence>
<dbReference type="InParanoid" id="M0MTC5"/>
<dbReference type="EMBL" id="AOMD01000002">
    <property type="protein sequence ID" value="EMA47984.1"/>
    <property type="molecule type" value="Genomic_DNA"/>
</dbReference>
<dbReference type="AlphaFoldDB" id="M0MTC5"/>
<proteinExistence type="predicted"/>
<dbReference type="STRING" id="1227455.C449_00890"/>
<reference evidence="1 2" key="1">
    <citation type="journal article" date="2014" name="PLoS Genet.">
        <title>Phylogenetically driven sequencing of extremely halophilic archaea reveals strategies for static and dynamic osmo-response.</title>
        <authorList>
            <person name="Becker E.A."/>
            <person name="Seitzer P.M."/>
            <person name="Tritt A."/>
            <person name="Larsen D."/>
            <person name="Krusor M."/>
            <person name="Yao A.I."/>
            <person name="Wu D."/>
            <person name="Madern D."/>
            <person name="Eisen J.A."/>
            <person name="Darling A.E."/>
            <person name="Facciotti M.T."/>
        </authorList>
    </citation>
    <scope>NUCLEOTIDE SEQUENCE [LARGE SCALE GENOMIC DNA]</scope>
    <source>
        <strain evidence="1 2">DSM 5350</strain>
    </source>
</reference>
<dbReference type="RefSeq" id="WP_006075982.1">
    <property type="nucleotide sequence ID" value="NZ_AOMD01000002.1"/>
</dbReference>
<protein>
    <submittedName>
        <fullName evidence="1">Uncharacterized protein</fullName>
    </submittedName>
</protein>
<sequence>MFTTDYADHLPRPLPELPSNVQGWARAHQTLFDQFDDDLEYVIASQQIERADGQDLDELAWDFGVLGERFGRGDGAYRQYLKALVNAYSGRGTSQDIKVAVSGGLVAEPDTVDVRENFTSNEYSLTVHEWGDHEVSLVHELAELADPSTVQLTGPIEYVLDSARLGIRTGEASATSFEFETAPTRLGIRTGDVDVVTTDTTGYGAGFSDD</sequence>